<proteinExistence type="predicted"/>
<evidence type="ECO:0000313" key="2">
    <source>
        <dbReference type="EMBL" id="ACV24128.1"/>
    </source>
</evidence>
<dbReference type="InterPro" id="IPR010598">
    <property type="entry name" value="C5-epim_C"/>
</dbReference>
<dbReference type="EMBL" id="CP001696">
    <property type="protein sequence ID" value="ACV24128.1"/>
    <property type="molecule type" value="Genomic_DNA"/>
</dbReference>
<protein>
    <submittedName>
        <fullName evidence="2">D-glucuronyl C5-epimerase domain protein</fullName>
    </submittedName>
</protein>
<dbReference type="Pfam" id="PF06662">
    <property type="entry name" value="C5-epim_C"/>
    <property type="match status" value="1"/>
</dbReference>
<dbReference type="OrthoDB" id="95923at2157"/>
<evidence type="ECO:0000313" key="3">
    <source>
        <dbReference type="Proteomes" id="UP000001495"/>
    </source>
</evidence>
<feature type="domain" description="D-glucuronyl C5-epimerase C-terminal" evidence="1">
    <location>
        <begin position="127"/>
        <end position="304"/>
    </location>
</feature>
<dbReference type="eggNOG" id="arCOG07790">
    <property type="taxonomic scope" value="Archaea"/>
</dbReference>
<dbReference type="InterPro" id="IPR039721">
    <property type="entry name" value="C5-epimerase"/>
</dbReference>
<sequence length="305" mass="36195">MKRFEIILFLILSVLIFIFGYFVGLSQPLYSENLVVQYFKNPKPFSVENVNIPVTYYGTINGKYIGYQITPHNVNDEARKCFYKYFELKDKNPKEAEKYLKRGLFLTEYLISQADEEKVEVNGKNITFIVWRYNFEFPLYNLSKGWRGALCQAGCLKTLYLAYEVTGDKRYLNYANLALNAFKVPVEKGGLLKIRYYKNNSYYWFPEYASENPPYVLNGFITATLWIGEFGNKTGNVDALYLYKEGLKSIKTFLPMYDAGDWSYYDALGHRCNKHYEHLHKLQMLWLYNKTKDEIYLKYYKKWKE</sequence>
<dbReference type="GO" id="GO:0015012">
    <property type="term" value="P:heparan sulfate proteoglycan biosynthetic process"/>
    <property type="evidence" value="ECO:0007669"/>
    <property type="project" value="InterPro"/>
</dbReference>
<dbReference type="GeneID" id="8364959"/>
<dbReference type="PANTHER" id="PTHR13174">
    <property type="entry name" value="D-GLUCURONYL C5-EPIMERASE"/>
    <property type="match status" value="1"/>
</dbReference>
<dbReference type="KEGG" id="mfe:Mefer_0292"/>
<dbReference type="RefSeq" id="WP_015790868.1">
    <property type="nucleotide sequence ID" value="NC_013156.1"/>
</dbReference>
<accession>C7P6E6</accession>
<dbReference type="STRING" id="573064.Mefer_0292"/>
<gene>
    <name evidence="2" type="ordered locus">Mefer_0292</name>
</gene>
<name>C7P6E6_METFA</name>
<dbReference type="PANTHER" id="PTHR13174:SF3">
    <property type="entry name" value="D-GLUCURONYL C5-EPIMERASE"/>
    <property type="match status" value="1"/>
</dbReference>
<dbReference type="GO" id="GO:0047464">
    <property type="term" value="F:heparosan-N-sulfate-glucuronate 5-epimerase activity"/>
    <property type="evidence" value="ECO:0007669"/>
    <property type="project" value="InterPro"/>
</dbReference>
<dbReference type="AlphaFoldDB" id="C7P6E6"/>
<evidence type="ECO:0000259" key="1">
    <source>
        <dbReference type="Pfam" id="PF06662"/>
    </source>
</evidence>
<organism evidence="2 3">
    <name type="scientific">Methanocaldococcus fervens (strain DSM 4213 / JCM 15782 / AG86)</name>
    <name type="common">Methanococcus fervens</name>
    <dbReference type="NCBI Taxonomy" id="573064"/>
    <lineage>
        <taxon>Archaea</taxon>
        <taxon>Methanobacteriati</taxon>
        <taxon>Methanobacteriota</taxon>
        <taxon>Methanomada group</taxon>
        <taxon>Methanococci</taxon>
        <taxon>Methanococcales</taxon>
        <taxon>Methanocaldococcaceae</taxon>
        <taxon>Methanocaldococcus</taxon>
    </lineage>
</organism>
<keyword evidence="3" id="KW-1185">Reference proteome</keyword>
<dbReference type="Proteomes" id="UP000001495">
    <property type="component" value="Chromosome"/>
</dbReference>
<reference evidence="2" key="1">
    <citation type="submission" date="2009-08" db="EMBL/GenBank/DDBJ databases">
        <title>Complete sequence of chromosome of Methanocaldococcus fervens AG86.</title>
        <authorList>
            <consortium name="US DOE Joint Genome Institute"/>
            <person name="Lucas S."/>
            <person name="Copeland A."/>
            <person name="Lapidus A."/>
            <person name="Glavina del Rio T."/>
            <person name="Tice H."/>
            <person name="Bruce D."/>
            <person name="Goodwin L."/>
            <person name="Pitluck S."/>
            <person name="Chertkov O."/>
            <person name="Detter J.C."/>
            <person name="Han C."/>
            <person name="Tapia R."/>
            <person name="Larimer F."/>
            <person name="Land M."/>
            <person name="Hauser L."/>
            <person name="Kyrpides N."/>
            <person name="Ovchinnikova G."/>
            <person name="Lupa-Sieprawska M."/>
            <person name="Whitman W.B."/>
        </authorList>
    </citation>
    <scope>NUCLEOTIDE SEQUENCE [LARGE SCALE GENOMIC DNA]</scope>
    <source>
        <strain evidence="2">AG86</strain>
    </source>
</reference>
<dbReference type="HOGENOM" id="CLU_910928_0_0_2"/>